<dbReference type="EMBL" id="NKHD01000006">
    <property type="protein sequence ID" value="OXT09154.1"/>
    <property type="molecule type" value="Genomic_DNA"/>
</dbReference>
<evidence type="ECO:0000313" key="1">
    <source>
        <dbReference type="EMBL" id="AST58342.1"/>
    </source>
</evidence>
<reference evidence="1 3" key="1">
    <citation type="submission" date="2016-08" db="EMBL/GenBank/DDBJ databases">
        <title>A novel genetic cassette of butanologenic Thermoanaerobacterium thermosaccharolyticum that directly convert cellulose to butanol.</title>
        <authorList>
            <person name="Li T."/>
            <person name="He J."/>
        </authorList>
    </citation>
    <scope>NUCLEOTIDE SEQUENCE [LARGE SCALE GENOMIC DNA]</scope>
    <source>
        <strain evidence="1 3">TG57</strain>
    </source>
</reference>
<dbReference type="Proteomes" id="UP000214975">
    <property type="component" value="Chromosome"/>
</dbReference>
<dbReference type="GeneID" id="93863644"/>
<evidence type="ECO:0000313" key="4">
    <source>
        <dbReference type="Proteomes" id="UP000215301"/>
    </source>
</evidence>
<evidence type="ECO:0000313" key="2">
    <source>
        <dbReference type="EMBL" id="OXT09154.1"/>
    </source>
</evidence>
<dbReference type="Proteomes" id="UP000215301">
    <property type="component" value="Unassembled WGS sequence"/>
</dbReference>
<dbReference type="OMA" id="YHYYKEY"/>
<reference evidence="2 4" key="2">
    <citation type="submission" date="2017-06" db="EMBL/GenBank/DDBJ databases">
        <title>Isolation and characterization of a thermophilic and butanogenic Thermoanaerobacterium thermosaccharolyticum M5 capable of efficient degradation of hemicellulose.</title>
        <authorList>
            <person name="Xin F."/>
            <person name="Jiang Y."/>
        </authorList>
    </citation>
    <scope>NUCLEOTIDE SEQUENCE [LARGE SCALE GENOMIC DNA]</scope>
    <source>
        <strain evidence="2 4">M5</strain>
    </source>
</reference>
<accession>A0A231VM47</accession>
<name>A0A231VM47_THETR</name>
<dbReference type="EMBL" id="CP016893">
    <property type="protein sequence ID" value="AST58342.1"/>
    <property type="molecule type" value="Genomic_DNA"/>
</dbReference>
<proteinExistence type="predicted"/>
<dbReference type="RefSeq" id="WP_013297293.1">
    <property type="nucleotide sequence ID" value="NZ_CP016893.1"/>
</dbReference>
<gene>
    <name evidence="2" type="ORF">CE561_03105</name>
    <name evidence="1" type="ORF">Thert_02453</name>
</gene>
<protein>
    <submittedName>
        <fullName evidence="1">Tetratricopeptide repeat protein</fullName>
    </submittedName>
</protein>
<evidence type="ECO:0000313" key="3">
    <source>
        <dbReference type="Proteomes" id="UP000214975"/>
    </source>
</evidence>
<organism evidence="2 4">
    <name type="scientific">Thermoanaerobacterium thermosaccharolyticum</name>
    <name type="common">Clostridium thermosaccharolyticum</name>
    <dbReference type="NCBI Taxonomy" id="1517"/>
    <lineage>
        <taxon>Bacteria</taxon>
        <taxon>Bacillati</taxon>
        <taxon>Bacillota</taxon>
        <taxon>Clostridia</taxon>
        <taxon>Thermoanaerobacterales</taxon>
        <taxon>Thermoanaerobacteraceae</taxon>
        <taxon>Thermoanaerobacterium</taxon>
    </lineage>
</organism>
<sequence length="78" mass="9849">MEANARYGRDYQYYKEYEKLYGSLDIFRFLTAKKLNELGEYEEWKDYKEFKEWLSSKEKFDWKTSKDYLDWEIRKLNS</sequence>
<dbReference type="AlphaFoldDB" id="A0A231VM47"/>